<protein>
    <submittedName>
        <fullName evidence="3">Phosphonate metabolism protein PhnM</fullName>
    </submittedName>
</protein>
<evidence type="ECO:0000313" key="3">
    <source>
        <dbReference type="EMBL" id="SUI75227.1"/>
    </source>
</evidence>
<reference evidence="3 4" key="1">
    <citation type="submission" date="2018-06" db="EMBL/GenBank/DDBJ databases">
        <authorList>
            <consortium name="Pathogen Informatics"/>
            <person name="Doyle S."/>
        </authorList>
    </citation>
    <scope>NUCLEOTIDE SEQUENCE [LARGE SCALE GENOMIC DNA]</scope>
    <source>
        <strain evidence="3 4">NCTC10736</strain>
    </source>
</reference>
<organism evidence="3 4">
    <name type="scientific">Shewanella morhuae</name>
    <dbReference type="NCBI Taxonomy" id="365591"/>
    <lineage>
        <taxon>Bacteria</taxon>
        <taxon>Pseudomonadati</taxon>
        <taxon>Pseudomonadota</taxon>
        <taxon>Gammaproteobacteria</taxon>
        <taxon>Alteromonadales</taxon>
        <taxon>Shewanellaceae</taxon>
        <taxon>Shewanella</taxon>
    </lineage>
</organism>
<dbReference type="InterPro" id="IPR006680">
    <property type="entry name" value="Amidohydro-rel"/>
</dbReference>
<feature type="signal peptide" evidence="1">
    <location>
        <begin position="1"/>
        <end position="26"/>
    </location>
</feature>
<feature type="chain" id="PRO_5030032287" evidence="1">
    <location>
        <begin position="27"/>
        <end position="449"/>
    </location>
</feature>
<dbReference type="InterPro" id="IPR051781">
    <property type="entry name" value="Metallo-dep_Hydrolase"/>
</dbReference>
<dbReference type="PANTHER" id="PTHR43135">
    <property type="entry name" value="ALPHA-D-RIBOSE 1-METHYLPHOSPHONATE 5-TRIPHOSPHATE DIPHOSPHATASE"/>
    <property type="match status" value="1"/>
</dbReference>
<dbReference type="SUPFAM" id="SSF51338">
    <property type="entry name" value="Composite domain of metallo-dependent hydrolases"/>
    <property type="match status" value="1"/>
</dbReference>
<evidence type="ECO:0000259" key="2">
    <source>
        <dbReference type="Pfam" id="PF01979"/>
    </source>
</evidence>
<dbReference type="Gene3D" id="3.20.20.140">
    <property type="entry name" value="Metal-dependent hydrolases"/>
    <property type="match status" value="1"/>
</dbReference>
<evidence type="ECO:0000256" key="1">
    <source>
        <dbReference type="SAM" id="SignalP"/>
    </source>
</evidence>
<dbReference type="Proteomes" id="UP000255061">
    <property type="component" value="Unassembled WGS sequence"/>
</dbReference>
<dbReference type="AlphaFoldDB" id="A0A1N6Y9N2"/>
<keyword evidence="1" id="KW-0732">Signal</keyword>
<dbReference type="RefSeq" id="WP_076499810.1">
    <property type="nucleotide sequence ID" value="NZ_BPFE01000023.1"/>
</dbReference>
<dbReference type="STRING" id="365591.SAMN05421840_10919"/>
<dbReference type="Gene3D" id="2.30.40.10">
    <property type="entry name" value="Urease, subunit C, domain 1"/>
    <property type="match status" value="1"/>
</dbReference>
<proteinExistence type="predicted"/>
<dbReference type="InterPro" id="IPR011059">
    <property type="entry name" value="Metal-dep_hydrolase_composite"/>
</dbReference>
<accession>A0A1N6Y9N2</accession>
<gene>
    <name evidence="3" type="ORF">NCTC10736_01681</name>
</gene>
<dbReference type="PANTHER" id="PTHR43135:SF3">
    <property type="entry name" value="ALPHA-D-RIBOSE 1-METHYLPHOSPHONATE 5-TRIPHOSPHATE DIPHOSPHATASE"/>
    <property type="match status" value="1"/>
</dbReference>
<name>A0A1N6Y9N2_9GAMM</name>
<dbReference type="EMBL" id="UGYV01000001">
    <property type="protein sequence ID" value="SUI75227.1"/>
    <property type="molecule type" value="Genomic_DNA"/>
</dbReference>
<dbReference type="Pfam" id="PF01979">
    <property type="entry name" value="Amidohydro_1"/>
    <property type="match status" value="1"/>
</dbReference>
<feature type="domain" description="Amidohydrolase-related" evidence="2">
    <location>
        <begin position="365"/>
        <end position="420"/>
    </location>
</feature>
<dbReference type="SUPFAM" id="SSF51556">
    <property type="entry name" value="Metallo-dependent hydrolases"/>
    <property type="match status" value="1"/>
</dbReference>
<dbReference type="GO" id="GO:0016810">
    <property type="term" value="F:hydrolase activity, acting on carbon-nitrogen (but not peptide) bonds"/>
    <property type="evidence" value="ECO:0007669"/>
    <property type="project" value="InterPro"/>
</dbReference>
<dbReference type="InterPro" id="IPR032466">
    <property type="entry name" value="Metal_Hydrolase"/>
</dbReference>
<accession>A0A380A691</accession>
<dbReference type="OrthoDB" id="783596at2"/>
<sequence>MQHSSKLVFFAALLGAICTTLSPAIANDIVPTPKQSRSILIKNATVHTVSQGVLNNTDVLIENGKITAVGSQLTSQTSSKAVTDTSETHIIDASGKHLYPGLIALDTSLGLVEIEMSRPTVDNAEVGYMNPQVSTATAYNPDSELIPTIRFNGITHAQIVPNGDGLAGQSVLVNLDAWTIEDALTPTAGQFHVYWPHIKYMPEDEKKKAKALEKNQQAINDLNIAFEDGYRYFLSDKAKSKDKNKHETPQSATNNLRCQAMLPLYQGKATLFAHADSVGQIEQVIALTKKYQFKLVIVGGYDAWRLASSLKDVNAGVIYPHTLSLPRRKDEPVDLPFKIPSLLANAGIPFALGFSSDWNSRNLPYAAGYSAAYGLTPEQALKSITLDAAKLLGIEDLGAIAVGYQGSVVLSEGDILDPMTNKIDAIWIEGRQIDLNNRHQQLYQKYLKR</sequence>
<evidence type="ECO:0000313" key="4">
    <source>
        <dbReference type="Proteomes" id="UP000255061"/>
    </source>
</evidence>